<keyword evidence="1 2" id="KW-0694">RNA-binding</keyword>
<dbReference type="AlphaFoldDB" id="A0A6P6W2G9"/>
<dbReference type="GO" id="GO:0005634">
    <property type="term" value="C:nucleus"/>
    <property type="evidence" value="ECO:0007669"/>
    <property type="project" value="TreeGrafter"/>
</dbReference>
<reference evidence="5" key="1">
    <citation type="journal article" date="2025" name="Foods">
        <title>Unveiling the Microbial Signatures of Arabica Coffee Cherries: Insights into Ripeness Specific Diversity, Functional Traits, and Implications for Quality and Safety.</title>
        <authorList>
            <consortium name="RefSeq"/>
            <person name="Tenea G.N."/>
            <person name="Cifuentes V."/>
            <person name="Reyes P."/>
            <person name="Cevallos-Vallejos M."/>
        </authorList>
    </citation>
    <scope>NUCLEOTIDE SEQUENCE [LARGE SCALE GENOMIC DNA]</scope>
</reference>
<gene>
    <name evidence="6" type="primary">LOC113729524</name>
</gene>
<dbReference type="Proteomes" id="UP001652660">
    <property type="component" value="Chromosome 2e"/>
</dbReference>
<dbReference type="InterPro" id="IPR012677">
    <property type="entry name" value="Nucleotide-bd_a/b_plait_sf"/>
</dbReference>
<dbReference type="CDD" id="cd12680">
    <property type="entry name" value="RRM_THOC4"/>
    <property type="match status" value="1"/>
</dbReference>
<dbReference type="SUPFAM" id="SSF54928">
    <property type="entry name" value="RNA-binding domain, RBD"/>
    <property type="match status" value="1"/>
</dbReference>
<feature type="region of interest" description="Disordered" evidence="3">
    <location>
        <begin position="16"/>
        <end position="45"/>
    </location>
</feature>
<dbReference type="PROSITE" id="PS50102">
    <property type="entry name" value="RRM"/>
    <property type="match status" value="1"/>
</dbReference>
<feature type="region of interest" description="Disordered" evidence="3">
    <location>
        <begin position="195"/>
        <end position="217"/>
    </location>
</feature>
<organism evidence="5 6">
    <name type="scientific">Coffea arabica</name>
    <name type="common">Arabian coffee</name>
    <dbReference type="NCBI Taxonomy" id="13443"/>
    <lineage>
        <taxon>Eukaryota</taxon>
        <taxon>Viridiplantae</taxon>
        <taxon>Streptophyta</taxon>
        <taxon>Embryophyta</taxon>
        <taxon>Tracheophyta</taxon>
        <taxon>Spermatophyta</taxon>
        <taxon>Magnoliopsida</taxon>
        <taxon>eudicotyledons</taxon>
        <taxon>Gunneridae</taxon>
        <taxon>Pentapetalae</taxon>
        <taxon>asterids</taxon>
        <taxon>lamiids</taxon>
        <taxon>Gentianales</taxon>
        <taxon>Rubiaceae</taxon>
        <taxon>Ixoroideae</taxon>
        <taxon>Gardenieae complex</taxon>
        <taxon>Bertiereae - Coffeeae clade</taxon>
        <taxon>Coffeeae</taxon>
        <taxon>Coffea</taxon>
    </lineage>
</organism>
<accession>A0A6P6W2G9</accession>
<dbReference type="SMART" id="SM00360">
    <property type="entry name" value="RRM"/>
    <property type="match status" value="1"/>
</dbReference>
<dbReference type="RefSeq" id="XP_027109614.2">
    <property type="nucleotide sequence ID" value="XM_027253813.2"/>
</dbReference>
<evidence type="ECO:0000256" key="1">
    <source>
        <dbReference type="ARBA" id="ARBA00022884"/>
    </source>
</evidence>
<dbReference type="GO" id="GO:0003729">
    <property type="term" value="F:mRNA binding"/>
    <property type="evidence" value="ECO:0007669"/>
    <property type="project" value="TreeGrafter"/>
</dbReference>
<evidence type="ECO:0000256" key="3">
    <source>
        <dbReference type="SAM" id="MobiDB-lite"/>
    </source>
</evidence>
<evidence type="ECO:0000259" key="4">
    <source>
        <dbReference type="PROSITE" id="PS50102"/>
    </source>
</evidence>
<feature type="compositionally biased region" description="Basic and acidic residues" evidence="3">
    <location>
        <begin position="197"/>
        <end position="217"/>
    </location>
</feature>
<dbReference type="GO" id="GO:0006406">
    <property type="term" value="P:mRNA export from nucleus"/>
    <property type="evidence" value="ECO:0007669"/>
    <property type="project" value="TreeGrafter"/>
</dbReference>
<proteinExistence type="predicted"/>
<dbReference type="GeneID" id="113729524"/>
<evidence type="ECO:0000313" key="6">
    <source>
        <dbReference type="RefSeq" id="XP_027109614.2"/>
    </source>
</evidence>
<dbReference type="Pfam" id="PF00076">
    <property type="entry name" value="RRM_1"/>
    <property type="match status" value="1"/>
</dbReference>
<dbReference type="InterPro" id="IPR000504">
    <property type="entry name" value="RRM_dom"/>
</dbReference>
<name>A0A6P6W2G9_COFAR</name>
<dbReference type="InterPro" id="IPR051229">
    <property type="entry name" value="ALYREF_mRNA_export"/>
</dbReference>
<dbReference type="Gene3D" id="3.30.70.330">
    <property type="match status" value="1"/>
</dbReference>
<dbReference type="PANTHER" id="PTHR19965">
    <property type="entry name" value="RNA AND EXPORT FACTOR BINDING PROTEIN"/>
    <property type="match status" value="1"/>
</dbReference>
<protein>
    <submittedName>
        <fullName evidence="6">THO complex subunit 4A</fullName>
    </submittedName>
</protein>
<feature type="domain" description="RRM" evidence="4">
    <location>
        <begin position="95"/>
        <end position="172"/>
    </location>
</feature>
<reference evidence="6" key="2">
    <citation type="submission" date="2025-08" db="UniProtKB">
        <authorList>
            <consortium name="RefSeq"/>
        </authorList>
    </citation>
    <scope>IDENTIFICATION</scope>
    <source>
        <tissue evidence="6">Leaves</tissue>
    </source>
</reference>
<dbReference type="PANTHER" id="PTHR19965:SF35">
    <property type="entry name" value="RNA ANNEALING PROTEIN YRA1"/>
    <property type="match status" value="1"/>
</dbReference>
<evidence type="ECO:0000313" key="5">
    <source>
        <dbReference type="Proteomes" id="UP001652660"/>
    </source>
</evidence>
<sequence>MADLLDMSLDDLINRNRKSGGDHGNFRGRGGGRGRGLGQAHCMSSGPGPTRRTLVFVPYRTVPYLRPRVAVTSRSPGLRMLETGMVEEGGASSGTKLYVSNLHFGVTNDDIKVLFSDVGELKRYAIHYDRTGKSTGTAEVVFARHSDALKAINRYNDLLLDGRPIKIEIIGGDFVAYAVPPSSEGDLGYQSGAFRSNSRDGFKQAGRRGQEGRGKKNLAEKVSAEVLDADLEKYHEGALLSS</sequence>
<dbReference type="InterPro" id="IPR035979">
    <property type="entry name" value="RBD_domain_sf"/>
</dbReference>
<dbReference type="OrthoDB" id="1049195at2759"/>
<keyword evidence="5" id="KW-1185">Reference proteome</keyword>
<evidence type="ECO:0000256" key="2">
    <source>
        <dbReference type="PROSITE-ProRule" id="PRU00176"/>
    </source>
</evidence>
<feature type="compositionally biased region" description="Gly residues" evidence="3">
    <location>
        <begin position="27"/>
        <end position="37"/>
    </location>
</feature>